<gene>
    <name evidence="1" type="ORF">GCM10010833_11470</name>
</gene>
<accession>A0ABQ1J674</accession>
<dbReference type="RefSeq" id="WP_229736837.1">
    <property type="nucleotide sequence ID" value="NZ_BMGD01000002.1"/>
</dbReference>
<name>A0ABQ1J674_9SPHN</name>
<reference evidence="2" key="1">
    <citation type="journal article" date="2019" name="Int. J. Syst. Evol. Microbiol.">
        <title>The Global Catalogue of Microorganisms (GCM) 10K type strain sequencing project: providing services to taxonomists for standard genome sequencing and annotation.</title>
        <authorList>
            <consortium name="The Broad Institute Genomics Platform"/>
            <consortium name="The Broad Institute Genome Sequencing Center for Infectious Disease"/>
            <person name="Wu L."/>
            <person name="Ma J."/>
        </authorList>
    </citation>
    <scope>NUCLEOTIDE SEQUENCE [LARGE SCALE GENOMIC DNA]</scope>
    <source>
        <strain evidence="2">CGMCC 1.12851</strain>
    </source>
</reference>
<evidence type="ECO:0000313" key="2">
    <source>
        <dbReference type="Proteomes" id="UP000614261"/>
    </source>
</evidence>
<sequence length="90" mass="10049">MLDTMQRILIWAEADLSGLADVWGLSRILTEVDEHGAVTRELGFDLNGSIVHRHPGQPTKFGRGVFDLANIAQSENPEMELADFDRLWSA</sequence>
<proteinExistence type="predicted"/>
<organism evidence="1 2">
    <name type="scientific">Blastomonas aquatica</name>
    <dbReference type="NCBI Taxonomy" id="1510276"/>
    <lineage>
        <taxon>Bacteria</taxon>
        <taxon>Pseudomonadati</taxon>
        <taxon>Pseudomonadota</taxon>
        <taxon>Alphaproteobacteria</taxon>
        <taxon>Sphingomonadales</taxon>
        <taxon>Sphingomonadaceae</taxon>
        <taxon>Blastomonas</taxon>
    </lineage>
</organism>
<dbReference type="Proteomes" id="UP000614261">
    <property type="component" value="Unassembled WGS sequence"/>
</dbReference>
<dbReference type="EMBL" id="BMGD01000002">
    <property type="protein sequence ID" value="GGB58403.1"/>
    <property type="molecule type" value="Genomic_DNA"/>
</dbReference>
<comment type="caution">
    <text evidence="1">The sequence shown here is derived from an EMBL/GenBank/DDBJ whole genome shotgun (WGS) entry which is preliminary data.</text>
</comment>
<keyword evidence="2" id="KW-1185">Reference proteome</keyword>
<evidence type="ECO:0000313" key="1">
    <source>
        <dbReference type="EMBL" id="GGB58403.1"/>
    </source>
</evidence>
<protein>
    <submittedName>
        <fullName evidence="1">Uncharacterized protein</fullName>
    </submittedName>
</protein>